<dbReference type="RefSeq" id="WP_380800687.1">
    <property type="nucleotide sequence ID" value="NZ_JBHUIV010000010.1"/>
</dbReference>
<dbReference type="Proteomes" id="UP001597414">
    <property type="component" value="Unassembled WGS sequence"/>
</dbReference>
<sequence>MKKRYYILGLLLLVFLGIQLVPSELPEVKANNPGDIIQSGLVNQDVAALLKKSCYDCHSNESVFPWYSHIAPSSWLVAKDIREGREELNFSEWENYDMMKKLSLLDDIAIAVKEGEMPMQIYLLMHPSSKLDENQRQSIIDWAEESMDIVAEEED</sequence>
<reference evidence="3" key="1">
    <citation type="journal article" date="2019" name="Int. J. Syst. Evol. Microbiol.">
        <title>The Global Catalogue of Microorganisms (GCM) 10K type strain sequencing project: providing services to taxonomists for standard genome sequencing and annotation.</title>
        <authorList>
            <consortium name="The Broad Institute Genomics Platform"/>
            <consortium name="The Broad Institute Genome Sequencing Center for Infectious Disease"/>
            <person name="Wu L."/>
            <person name="Ma J."/>
        </authorList>
    </citation>
    <scope>NUCLEOTIDE SEQUENCE [LARGE SCALE GENOMIC DNA]</scope>
    <source>
        <strain evidence="3">KCTC 19812</strain>
    </source>
</reference>
<dbReference type="InterPro" id="IPR025992">
    <property type="entry name" value="Haem-bd"/>
</dbReference>
<proteinExistence type="predicted"/>
<dbReference type="Pfam" id="PF14376">
    <property type="entry name" value="Haem_bd"/>
    <property type="match status" value="1"/>
</dbReference>
<dbReference type="SMART" id="SM01235">
    <property type="entry name" value="Haem_bd"/>
    <property type="match status" value="1"/>
</dbReference>
<evidence type="ECO:0000259" key="1">
    <source>
        <dbReference type="SMART" id="SM01235"/>
    </source>
</evidence>
<evidence type="ECO:0000313" key="3">
    <source>
        <dbReference type="Proteomes" id="UP001597414"/>
    </source>
</evidence>
<protein>
    <submittedName>
        <fullName evidence="2">Heme-binding domain-containing protein</fullName>
    </submittedName>
</protein>
<evidence type="ECO:0000313" key="2">
    <source>
        <dbReference type="EMBL" id="MFD2200819.1"/>
    </source>
</evidence>
<accession>A0ABW5B6C4</accession>
<name>A0ABW5B6C4_9BACT</name>
<organism evidence="2 3">
    <name type="scientific">Shivajiella indica</name>
    <dbReference type="NCBI Taxonomy" id="872115"/>
    <lineage>
        <taxon>Bacteria</taxon>
        <taxon>Pseudomonadati</taxon>
        <taxon>Bacteroidota</taxon>
        <taxon>Cytophagia</taxon>
        <taxon>Cytophagales</taxon>
        <taxon>Cyclobacteriaceae</taxon>
        <taxon>Shivajiella</taxon>
    </lineage>
</organism>
<keyword evidence="3" id="KW-1185">Reference proteome</keyword>
<gene>
    <name evidence="2" type="ORF">ACFSKV_04525</name>
</gene>
<comment type="caution">
    <text evidence="2">The sequence shown here is derived from an EMBL/GenBank/DDBJ whole genome shotgun (WGS) entry which is preliminary data.</text>
</comment>
<dbReference type="EMBL" id="JBHUIV010000010">
    <property type="protein sequence ID" value="MFD2200819.1"/>
    <property type="molecule type" value="Genomic_DNA"/>
</dbReference>
<feature type="domain" description="Haem-binding" evidence="1">
    <location>
        <begin position="12"/>
        <end position="147"/>
    </location>
</feature>